<accession>A0A142F1A7</accession>
<sequence>MKVFRMNDYDSVCAETEDQAWEFYKNLTGFTEEDMEEDYIGEVSLDDKMLVFKEDYIEFSKEYETVKYAGEYWLEVPYWLVIEQENLKVPTIISSTEI</sequence>
<dbReference type="EMBL" id="KU640380">
    <property type="protein sequence ID" value="AMQ66564.1"/>
    <property type="molecule type" value="Genomic_DNA"/>
</dbReference>
<dbReference type="GeneID" id="28799449"/>
<keyword evidence="2" id="KW-1185">Reference proteome</keyword>
<proteinExistence type="predicted"/>
<reference evidence="1 2" key="1">
    <citation type="submission" date="2016-01" db="EMBL/GenBank/DDBJ databases">
        <title>Isolation and characterization of bacteriophages from East Africa Rift Valley soda lakes.</title>
        <authorList>
            <person name="van Zyl L.J."/>
            <person name="Nemavhulani S."/>
            <person name="Cowan D.A."/>
            <person name="Trindade M.I."/>
        </authorList>
    </citation>
    <scope>NUCLEOTIDE SEQUENCE [LARGE SCALE GENOMIC DNA]</scope>
</reference>
<organism evidence="1 2">
    <name type="scientific">Bacillus phage Shbh1</name>
    <dbReference type="NCBI Taxonomy" id="1796992"/>
    <lineage>
        <taxon>Viruses</taxon>
        <taxon>Duplodnaviria</taxon>
        <taxon>Heunggongvirae</taxon>
        <taxon>Uroviricota</taxon>
        <taxon>Caudoviricetes</taxon>
        <taxon>Herelleviridae</taxon>
        <taxon>Bastillevirinae</taxon>
        <taxon>Shalavirus</taxon>
        <taxon>Shalavirus Shbh1</taxon>
    </lineage>
</organism>
<dbReference type="RefSeq" id="YP_009275254.1">
    <property type="nucleotide sequence ID" value="NC_030925.1"/>
</dbReference>
<evidence type="ECO:0000313" key="2">
    <source>
        <dbReference type="Proteomes" id="UP000201588"/>
    </source>
</evidence>
<dbReference type="OrthoDB" id="11484at10239"/>
<dbReference type="KEGG" id="vg:28799449"/>
<evidence type="ECO:0000313" key="1">
    <source>
        <dbReference type="EMBL" id="AMQ66564.1"/>
    </source>
</evidence>
<protein>
    <submittedName>
        <fullName evidence="1">Uncharacterized protein</fullName>
    </submittedName>
</protein>
<dbReference type="Proteomes" id="UP000201588">
    <property type="component" value="Segment"/>
</dbReference>
<name>A0A142F1A7_9CAUD</name>